<dbReference type="Proteomes" id="UP000316598">
    <property type="component" value="Unassembled WGS sequence"/>
</dbReference>
<dbReference type="InterPro" id="IPR025248">
    <property type="entry name" value="DUF4007"/>
</dbReference>
<dbReference type="AlphaFoldDB" id="A0A5C5WLH2"/>
<feature type="domain" description="DUF4007" evidence="1">
    <location>
        <begin position="3"/>
        <end position="284"/>
    </location>
</feature>
<evidence type="ECO:0000259" key="1">
    <source>
        <dbReference type="Pfam" id="PF13182"/>
    </source>
</evidence>
<evidence type="ECO:0000313" key="2">
    <source>
        <dbReference type="EMBL" id="TWT50979.1"/>
    </source>
</evidence>
<comment type="caution">
    <text evidence="2">The sequence shown here is derived from an EMBL/GenBank/DDBJ whole genome shotgun (WGS) entry which is preliminary data.</text>
</comment>
<reference evidence="2 3" key="1">
    <citation type="submission" date="2019-02" db="EMBL/GenBank/DDBJ databases">
        <title>Deep-cultivation of Planctomycetes and their phenomic and genomic characterization uncovers novel biology.</title>
        <authorList>
            <person name="Wiegand S."/>
            <person name="Jogler M."/>
            <person name="Boedeker C."/>
            <person name="Pinto D."/>
            <person name="Vollmers J."/>
            <person name="Rivas-Marin E."/>
            <person name="Kohn T."/>
            <person name="Peeters S.H."/>
            <person name="Heuer A."/>
            <person name="Rast P."/>
            <person name="Oberbeckmann S."/>
            <person name="Bunk B."/>
            <person name="Jeske O."/>
            <person name="Meyerdierks A."/>
            <person name="Storesund J.E."/>
            <person name="Kallscheuer N."/>
            <person name="Luecker S."/>
            <person name="Lage O.M."/>
            <person name="Pohl T."/>
            <person name="Merkel B.J."/>
            <person name="Hornburger P."/>
            <person name="Mueller R.-W."/>
            <person name="Bruemmer F."/>
            <person name="Labrenz M."/>
            <person name="Spormann A.M."/>
            <person name="Op Den Camp H."/>
            <person name="Overmann J."/>
            <person name="Amann R."/>
            <person name="Jetten M.S.M."/>
            <person name="Mascher T."/>
            <person name="Medema M.H."/>
            <person name="Devos D.P."/>
            <person name="Kaster A.-K."/>
            <person name="Ovreas L."/>
            <person name="Rohde M."/>
            <person name="Galperin M.Y."/>
            <person name="Jogler C."/>
        </authorList>
    </citation>
    <scope>NUCLEOTIDE SEQUENCE [LARGE SCALE GENOMIC DNA]</scope>
    <source>
        <strain evidence="2 3">Pla22</strain>
    </source>
</reference>
<dbReference type="EMBL" id="SJPI01000002">
    <property type="protein sequence ID" value="TWT50979.1"/>
    <property type="molecule type" value="Genomic_DNA"/>
</dbReference>
<name>A0A5C5WLH2_9BACT</name>
<keyword evidence="3" id="KW-1185">Reference proteome</keyword>
<sequence>MKFSGHETFPVREGWLHKGMKLVAETPEQFLDEEVADYLGVGRNMAKSVRHWLMVTGLAEVDGTESRGRATLLQPTKLGQLIWDYDPFFLNEGTWWILHANLVNNINATTTWSWFFNNFSHDRFDRAVCLESLRRFIESSQKRVPSTSTLSRDLGCMLLSYARAVPAGNDDPEDGADCPFRELGLLSYYRTSGYFHVHQAAKRIPTNVFGYVTSLAFPEAMRESKTTDIKLQEAARKFGGPGRVFCLSSETLFETVSQIEQQSDHFIQIAGMAGDRTIRLHCMPAEDWATLFYETSEELAHV</sequence>
<gene>
    <name evidence="2" type="ORF">Pla22_37230</name>
</gene>
<proteinExistence type="predicted"/>
<organism evidence="2 3">
    <name type="scientific">Rubripirellula amarantea</name>
    <dbReference type="NCBI Taxonomy" id="2527999"/>
    <lineage>
        <taxon>Bacteria</taxon>
        <taxon>Pseudomonadati</taxon>
        <taxon>Planctomycetota</taxon>
        <taxon>Planctomycetia</taxon>
        <taxon>Pirellulales</taxon>
        <taxon>Pirellulaceae</taxon>
        <taxon>Rubripirellula</taxon>
    </lineage>
</organism>
<dbReference type="RefSeq" id="WP_146516103.1">
    <property type="nucleotide sequence ID" value="NZ_SJPI01000002.1"/>
</dbReference>
<dbReference type="OrthoDB" id="747541at2"/>
<evidence type="ECO:0000313" key="3">
    <source>
        <dbReference type="Proteomes" id="UP000316598"/>
    </source>
</evidence>
<dbReference type="Pfam" id="PF13182">
    <property type="entry name" value="DUF4007"/>
    <property type="match status" value="1"/>
</dbReference>
<accession>A0A5C5WLH2</accession>
<protein>
    <recommendedName>
        <fullName evidence="1">DUF4007 domain-containing protein</fullName>
    </recommendedName>
</protein>